<accession>A0ABP3Y5N6</accession>
<dbReference type="InterPro" id="IPR022385">
    <property type="entry name" value="Rhs_assc_core"/>
</dbReference>
<proteinExistence type="predicted"/>
<name>A0ABP3Y5N6_9FLAO</name>
<keyword evidence="2" id="KW-1185">Reference proteome</keyword>
<organism evidence="1 2">
    <name type="scientific">Wandonia haliotis</name>
    <dbReference type="NCBI Taxonomy" id="574963"/>
    <lineage>
        <taxon>Bacteria</taxon>
        <taxon>Pseudomonadati</taxon>
        <taxon>Bacteroidota</taxon>
        <taxon>Flavobacteriia</taxon>
        <taxon>Flavobacteriales</taxon>
        <taxon>Crocinitomicaceae</taxon>
        <taxon>Wandonia</taxon>
    </lineage>
</organism>
<evidence type="ECO:0000313" key="1">
    <source>
        <dbReference type="EMBL" id="GAA0876029.1"/>
    </source>
</evidence>
<gene>
    <name evidence="1" type="ORF">GCM10009118_24390</name>
</gene>
<evidence type="ECO:0000313" key="2">
    <source>
        <dbReference type="Proteomes" id="UP001501126"/>
    </source>
</evidence>
<dbReference type="RefSeq" id="WP_343788144.1">
    <property type="nucleotide sequence ID" value="NZ_BAAAFH010000020.1"/>
</dbReference>
<dbReference type="Proteomes" id="UP001501126">
    <property type="component" value="Unassembled WGS sequence"/>
</dbReference>
<protein>
    <recommendedName>
        <fullName evidence="3">RHS repeat-associated core domain-containing protein</fullName>
    </recommendedName>
</protein>
<dbReference type="Gene3D" id="2.180.10.10">
    <property type="entry name" value="RHS repeat-associated core"/>
    <property type="match status" value="1"/>
</dbReference>
<dbReference type="EMBL" id="BAAAFH010000020">
    <property type="protein sequence ID" value="GAA0876029.1"/>
    <property type="molecule type" value="Genomic_DNA"/>
</dbReference>
<reference evidence="2" key="1">
    <citation type="journal article" date="2019" name="Int. J. Syst. Evol. Microbiol.">
        <title>The Global Catalogue of Microorganisms (GCM) 10K type strain sequencing project: providing services to taxonomists for standard genome sequencing and annotation.</title>
        <authorList>
            <consortium name="The Broad Institute Genomics Platform"/>
            <consortium name="The Broad Institute Genome Sequencing Center for Infectious Disease"/>
            <person name="Wu L."/>
            <person name="Ma J."/>
        </authorList>
    </citation>
    <scope>NUCLEOTIDE SEQUENCE [LARGE SCALE GENOMIC DNA]</scope>
    <source>
        <strain evidence="2">JCM 16083</strain>
    </source>
</reference>
<dbReference type="NCBIfam" id="TIGR03696">
    <property type="entry name" value="Rhs_assc_core"/>
    <property type="match status" value="1"/>
</dbReference>
<evidence type="ECO:0008006" key="3">
    <source>
        <dbReference type="Google" id="ProtNLM"/>
    </source>
</evidence>
<comment type="caution">
    <text evidence="1">The sequence shown here is derived from an EMBL/GenBank/DDBJ whole genome shotgun (WGS) entry which is preliminary data.</text>
</comment>
<sequence>MGQWNGILCVFPTVAGRTYTVHYTLGLNGGPKLTPFVRNNITSANIQVQHITSDGRYTLTFVAPSSETMFAVENPNTGTRSMYLSYLFVQDVNAAAVVEDFYYVADVKSYSDYMPFGMQMPNRHGSDNADSYRYGFQGQEKDDEIKGDGNSINYKYRMHDPRVGRFFALDPLAISYPWNSPYAFSENKVIHMNELEGLEATLSDAQKQSLQTKIQDAGGITKQDHYKVKMMIRERGYAMHSELGLITSKSMQSSWASGHKRSRGDLGVYIRLDAHHNAQATAGYYGIQNDAPSAQYYVIPESDLLPIIDDYYPIDKMAVRTPGLFPITEPKIENLPPHINNTKPHLTVGDLNKVLQASAVQGYNHGGSQRQHKMIYGSNEYGSWGQVAKELSKFSFDKIDINLTIGLKGHTDIDIYYSASHQWEATVNSYMKNIQHAFQSVGISPDKINIQINRDYNATNSSFTGDTK</sequence>